<organism evidence="4 5">
    <name type="scientific">Alligator mississippiensis</name>
    <name type="common">American alligator</name>
    <dbReference type="NCBI Taxonomy" id="8496"/>
    <lineage>
        <taxon>Eukaryota</taxon>
        <taxon>Metazoa</taxon>
        <taxon>Chordata</taxon>
        <taxon>Craniata</taxon>
        <taxon>Vertebrata</taxon>
        <taxon>Euteleostomi</taxon>
        <taxon>Archelosauria</taxon>
        <taxon>Archosauria</taxon>
        <taxon>Crocodylia</taxon>
        <taxon>Alligatoridae</taxon>
        <taxon>Alligatorinae</taxon>
        <taxon>Alligator</taxon>
    </lineage>
</organism>
<protein>
    <recommendedName>
        <fullName evidence="3">Ig-like domain-containing protein</fullName>
    </recommendedName>
</protein>
<keyword evidence="2" id="KW-1015">Disulfide bond</keyword>
<dbReference type="AlphaFoldDB" id="A0A151P5G4"/>
<dbReference type="PANTHER" id="PTHR11481:SF64">
    <property type="entry name" value="FC RECEPTOR-LIKE PROTEIN 4"/>
    <property type="match status" value="1"/>
</dbReference>
<reference evidence="4 5" key="1">
    <citation type="journal article" date="2012" name="Genome Biol.">
        <title>Sequencing three crocodilian genomes to illuminate the evolution of archosaurs and amniotes.</title>
        <authorList>
            <person name="St John J.A."/>
            <person name="Braun E.L."/>
            <person name="Isberg S.R."/>
            <person name="Miles L.G."/>
            <person name="Chong A.Y."/>
            <person name="Gongora J."/>
            <person name="Dalzell P."/>
            <person name="Moran C."/>
            <person name="Bed'hom B."/>
            <person name="Abzhanov A."/>
            <person name="Burgess S.C."/>
            <person name="Cooksey A.M."/>
            <person name="Castoe T.A."/>
            <person name="Crawford N.G."/>
            <person name="Densmore L.D."/>
            <person name="Drew J.C."/>
            <person name="Edwards S.V."/>
            <person name="Faircloth B.C."/>
            <person name="Fujita M.K."/>
            <person name="Greenwold M.J."/>
            <person name="Hoffmann F.G."/>
            <person name="Howard J.M."/>
            <person name="Iguchi T."/>
            <person name="Janes D.E."/>
            <person name="Khan S.Y."/>
            <person name="Kohno S."/>
            <person name="de Koning A.J."/>
            <person name="Lance S.L."/>
            <person name="McCarthy F.M."/>
            <person name="McCormack J.E."/>
            <person name="Merchant M.E."/>
            <person name="Peterson D.G."/>
            <person name="Pollock D.D."/>
            <person name="Pourmand N."/>
            <person name="Raney B.J."/>
            <person name="Roessler K.A."/>
            <person name="Sanford J.R."/>
            <person name="Sawyer R.H."/>
            <person name="Schmidt C.J."/>
            <person name="Triplett E.W."/>
            <person name="Tuberville T.D."/>
            <person name="Venegas-Anaya M."/>
            <person name="Howard J.T."/>
            <person name="Jarvis E.D."/>
            <person name="Guillette L.J.Jr."/>
            <person name="Glenn T.C."/>
            <person name="Green R.E."/>
            <person name="Ray D.A."/>
        </authorList>
    </citation>
    <scope>NUCLEOTIDE SEQUENCE [LARGE SCALE GENOMIC DNA]</scope>
    <source>
        <strain evidence="4">KSC_2009_1</strain>
    </source>
</reference>
<dbReference type="SMART" id="SM00408">
    <property type="entry name" value="IGc2"/>
    <property type="match status" value="2"/>
</dbReference>
<gene>
    <name evidence="4" type="ORF">Y1Q_0017388</name>
</gene>
<evidence type="ECO:0000256" key="1">
    <source>
        <dbReference type="ARBA" id="ARBA00022729"/>
    </source>
</evidence>
<dbReference type="InterPro" id="IPR003599">
    <property type="entry name" value="Ig_sub"/>
</dbReference>
<evidence type="ECO:0000256" key="2">
    <source>
        <dbReference type="ARBA" id="ARBA00023157"/>
    </source>
</evidence>
<evidence type="ECO:0000313" key="5">
    <source>
        <dbReference type="Proteomes" id="UP000050525"/>
    </source>
</evidence>
<dbReference type="GO" id="GO:0006955">
    <property type="term" value="P:immune response"/>
    <property type="evidence" value="ECO:0007669"/>
    <property type="project" value="TreeGrafter"/>
</dbReference>
<dbReference type="InterPro" id="IPR007110">
    <property type="entry name" value="Ig-like_dom"/>
</dbReference>
<feature type="domain" description="Ig-like" evidence="3">
    <location>
        <begin position="181"/>
        <end position="283"/>
    </location>
</feature>
<dbReference type="PROSITE" id="PS50835">
    <property type="entry name" value="IG_LIKE"/>
    <property type="match status" value="1"/>
</dbReference>
<dbReference type="eggNOG" id="ENOG502RTXR">
    <property type="taxonomic scope" value="Eukaryota"/>
</dbReference>
<dbReference type="InterPro" id="IPR003598">
    <property type="entry name" value="Ig_sub2"/>
</dbReference>
<dbReference type="SUPFAM" id="SSF48726">
    <property type="entry name" value="Immunoglobulin"/>
    <property type="match status" value="2"/>
</dbReference>
<dbReference type="Pfam" id="PF13895">
    <property type="entry name" value="Ig_2"/>
    <property type="match status" value="2"/>
</dbReference>
<dbReference type="GO" id="GO:0009897">
    <property type="term" value="C:external side of plasma membrane"/>
    <property type="evidence" value="ECO:0007669"/>
    <property type="project" value="TreeGrafter"/>
</dbReference>
<name>A0A151P5G4_ALLMI</name>
<dbReference type="GO" id="GO:0004888">
    <property type="term" value="F:transmembrane signaling receptor activity"/>
    <property type="evidence" value="ECO:0007669"/>
    <property type="project" value="TreeGrafter"/>
</dbReference>
<dbReference type="InterPro" id="IPR036179">
    <property type="entry name" value="Ig-like_dom_sf"/>
</dbReference>
<sequence length="417" mass="45541">MESSIQLCFTTRDDSSETTSVLAEEEGMEQAAQGNDGISFREVFRRALEKDLKRAVQEERILHLGMFLPFGQTWTTNMDIALEEASDSDSLLTPLVKLSPLTWAPCSLGRVSKQQFSAQDAQRCSASSAGSWGQSLQIMHKARRAPVGSQSDLLEGTGLHVSLGSLRIAVGTTGQKEQTSPAFMLCLVIFAGHALGLAAAQKAVLTLDPPWSTVFKGESVTLSCSGSRSAGSTRTSWYLEGHSLKSTETNIFPIKAAELTDKGRYQCKTSNSTHSDTIQLTVSAGWLILQAPYYALFEGDRLVLRCCGWKDGEVYGMRYYRYGTAIIPRQVQANYTIEQAKTTDSGKYRCEGQVKSGLLYYASNSNEVLVLVQDGFWAAIGDAVEILCKVLQGSPPVVYRFIMRESCWGPGQSVLAG</sequence>
<keyword evidence="1" id="KW-0732">Signal</keyword>
<dbReference type="Proteomes" id="UP000050525">
    <property type="component" value="Unassembled WGS sequence"/>
</dbReference>
<proteinExistence type="predicted"/>
<comment type="caution">
    <text evidence="4">The sequence shown here is derived from an EMBL/GenBank/DDBJ whole genome shotgun (WGS) entry which is preliminary data.</text>
</comment>
<dbReference type="InterPro" id="IPR013783">
    <property type="entry name" value="Ig-like_fold"/>
</dbReference>
<dbReference type="GO" id="GO:0007166">
    <property type="term" value="P:cell surface receptor signaling pathway"/>
    <property type="evidence" value="ECO:0007669"/>
    <property type="project" value="TreeGrafter"/>
</dbReference>
<dbReference type="EMBL" id="AKHW03001003">
    <property type="protein sequence ID" value="KYO43985.1"/>
    <property type="molecule type" value="Genomic_DNA"/>
</dbReference>
<dbReference type="Gene3D" id="2.60.40.10">
    <property type="entry name" value="Immunoglobulins"/>
    <property type="match status" value="2"/>
</dbReference>
<keyword evidence="5" id="KW-1185">Reference proteome</keyword>
<evidence type="ECO:0000313" key="4">
    <source>
        <dbReference type="EMBL" id="KYO43985.1"/>
    </source>
</evidence>
<accession>A0A151P5G4</accession>
<dbReference type="InterPro" id="IPR050488">
    <property type="entry name" value="Ig_Fc_receptor"/>
</dbReference>
<dbReference type="SMART" id="SM00409">
    <property type="entry name" value="IG"/>
    <property type="match status" value="2"/>
</dbReference>
<dbReference type="PANTHER" id="PTHR11481">
    <property type="entry name" value="IMMUNOGLOBULIN FC RECEPTOR"/>
    <property type="match status" value="1"/>
</dbReference>
<evidence type="ECO:0000259" key="3">
    <source>
        <dbReference type="PROSITE" id="PS50835"/>
    </source>
</evidence>